<keyword evidence="4" id="KW-0812">Transmembrane</keyword>
<feature type="transmembrane region" description="Helical" evidence="4">
    <location>
        <begin position="41"/>
        <end position="60"/>
    </location>
</feature>
<dbReference type="Pfam" id="PF00018">
    <property type="entry name" value="SH3_1"/>
    <property type="match status" value="1"/>
</dbReference>
<feature type="compositionally biased region" description="Polar residues" evidence="3">
    <location>
        <begin position="441"/>
        <end position="456"/>
    </location>
</feature>
<feature type="domain" description="SH3" evidence="5">
    <location>
        <begin position="249"/>
        <end position="310"/>
    </location>
</feature>
<evidence type="ECO:0000256" key="4">
    <source>
        <dbReference type="SAM" id="Phobius"/>
    </source>
</evidence>
<dbReference type="SUPFAM" id="SSF50044">
    <property type="entry name" value="SH3-domain"/>
    <property type="match status" value="1"/>
</dbReference>
<dbReference type="InterPro" id="IPR036028">
    <property type="entry name" value="SH3-like_dom_sf"/>
</dbReference>
<accession>A0AAD5T3E4</accession>
<dbReference type="AlphaFoldDB" id="A0AAD5T3E4"/>
<feature type="compositionally biased region" description="Low complexity" evidence="3">
    <location>
        <begin position="399"/>
        <end position="431"/>
    </location>
</feature>
<keyword evidence="7" id="KW-1185">Reference proteome</keyword>
<feature type="transmembrane region" description="Helical" evidence="4">
    <location>
        <begin position="81"/>
        <end position="102"/>
    </location>
</feature>
<sequence>MSPTPLAPPKTRLLPFIVLKLLNPFMWPSLLLWTIKTYTTIIELGLVWPFLTVVLKKILLNYRQERIAAGKLVVDLDVEKVKTAVVLAGVQELFVALGALFADSFTHPLKKKQKLSVTDNQHSATIITAIATSKRESTDSLLKLPSPSTIATDSDATITDEVSFPSPAIPQITHARASSSPVRMSTAEISNSTYAIPTIIHTRPTVKKSDTQTLWSRPPATTTSSRIVGSLLSTINRAAGGGRRRRWEIPGYVFIVIKAYDPVFKDELAIRIGDVIRIKKIFDDGWCVGVNQQTNVQGILPMAFLTCINPTSPSAPPVDPQQFIPRETTAFVPASSSNVGGGSVYAGLSSVDLFEEVPLPEEFSDLPPSHLRKRNRSLGKTPSVVVTVPQKGLETPQLSRTSSAAGPSATTAAASTTAAIPRARSSSMQRTGGRRGRSQSVKSVSSRIQKAPSNVSLKIGGNERAHIAADASIAHQQQQQQQRRGRSGRAESVKSGRSVGSIATEGEDEKFEDSVMEINGGGSVVEKVDELDDIEEVVVIEEVGDEEVSGGGGSSEDDMDVWPRELKGAASSRHRNSNVSLGGYSRIG</sequence>
<comment type="caution">
    <text evidence="6">The sequence shown here is derived from an EMBL/GenBank/DDBJ whole genome shotgun (WGS) entry which is preliminary data.</text>
</comment>
<evidence type="ECO:0000313" key="7">
    <source>
        <dbReference type="Proteomes" id="UP001211907"/>
    </source>
</evidence>
<dbReference type="EMBL" id="JADGJH010001233">
    <property type="protein sequence ID" value="KAJ3116374.1"/>
    <property type="molecule type" value="Genomic_DNA"/>
</dbReference>
<evidence type="ECO:0000256" key="3">
    <source>
        <dbReference type="SAM" id="MobiDB-lite"/>
    </source>
</evidence>
<keyword evidence="4" id="KW-1133">Transmembrane helix</keyword>
<evidence type="ECO:0000313" key="6">
    <source>
        <dbReference type="EMBL" id="KAJ3116374.1"/>
    </source>
</evidence>
<keyword evidence="1 2" id="KW-0728">SH3 domain</keyword>
<evidence type="ECO:0000259" key="5">
    <source>
        <dbReference type="PROSITE" id="PS50002"/>
    </source>
</evidence>
<evidence type="ECO:0000256" key="1">
    <source>
        <dbReference type="ARBA" id="ARBA00022443"/>
    </source>
</evidence>
<reference evidence="6" key="1">
    <citation type="submission" date="2020-05" db="EMBL/GenBank/DDBJ databases">
        <title>Phylogenomic resolution of chytrid fungi.</title>
        <authorList>
            <person name="Stajich J.E."/>
            <person name="Amses K."/>
            <person name="Simmons R."/>
            <person name="Seto K."/>
            <person name="Myers J."/>
            <person name="Bonds A."/>
            <person name="Quandt C.A."/>
            <person name="Barry K."/>
            <person name="Liu P."/>
            <person name="Grigoriev I."/>
            <person name="Longcore J.E."/>
            <person name="James T.Y."/>
        </authorList>
    </citation>
    <scope>NUCLEOTIDE SEQUENCE</scope>
    <source>
        <strain evidence="6">JEL0513</strain>
    </source>
</reference>
<feature type="region of interest" description="Disordered" evidence="3">
    <location>
        <begin position="541"/>
        <end position="588"/>
    </location>
</feature>
<organism evidence="6 7">
    <name type="scientific">Physocladia obscura</name>
    <dbReference type="NCBI Taxonomy" id="109957"/>
    <lineage>
        <taxon>Eukaryota</taxon>
        <taxon>Fungi</taxon>
        <taxon>Fungi incertae sedis</taxon>
        <taxon>Chytridiomycota</taxon>
        <taxon>Chytridiomycota incertae sedis</taxon>
        <taxon>Chytridiomycetes</taxon>
        <taxon>Chytridiales</taxon>
        <taxon>Chytriomycetaceae</taxon>
        <taxon>Physocladia</taxon>
    </lineage>
</organism>
<feature type="compositionally biased region" description="Low complexity" evidence="3">
    <location>
        <begin position="468"/>
        <end position="482"/>
    </location>
</feature>
<dbReference type="InterPro" id="IPR001452">
    <property type="entry name" value="SH3_domain"/>
</dbReference>
<protein>
    <recommendedName>
        <fullName evidence="5">SH3 domain-containing protein</fullName>
    </recommendedName>
</protein>
<proteinExistence type="predicted"/>
<name>A0AAD5T3E4_9FUNG</name>
<dbReference type="SMART" id="SM00326">
    <property type="entry name" value="SH3"/>
    <property type="match status" value="1"/>
</dbReference>
<dbReference type="Proteomes" id="UP001211907">
    <property type="component" value="Unassembled WGS sequence"/>
</dbReference>
<feature type="region of interest" description="Disordered" evidence="3">
    <location>
        <begin position="362"/>
        <end position="507"/>
    </location>
</feature>
<keyword evidence="4" id="KW-0472">Membrane</keyword>
<dbReference type="PROSITE" id="PS50002">
    <property type="entry name" value="SH3"/>
    <property type="match status" value="1"/>
</dbReference>
<feature type="transmembrane region" description="Helical" evidence="4">
    <location>
        <begin position="12"/>
        <end position="35"/>
    </location>
</feature>
<evidence type="ECO:0000256" key="2">
    <source>
        <dbReference type="PROSITE-ProRule" id="PRU00192"/>
    </source>
</evidence>
<gene>
    <name evidence="6" type="ORF">HK100_001089</name>
</gene>
<dbReference type="Gene3D" id="2.30.30.40">
    <property type="entry name" value="SH3 Domains"/>
    <property type="match status" value="1"/>
</dbReference>